<dbReference type="InterPro" id="IPR000210">
    <property type="entry name" value="BTB/POZ_dom"/>
</dbReference>
<dbReference type="GO" id="GO:0007464">
    <property type="term" value="P:R3/R4 cell fate commitment"/>
    <property type="evidence" value="ECO:0007669"/>
    <property type="project" value="UniProtKB-ARBA"/>
</dbReference>
<dbReference type="PROSITE" id="PS50157">
    <property type="entry name" value="ZINC_FINGER_C2H2_2"/>
    <property type="match status" value="2"/>
</dbReference>
<dbReference type="InterPro" id="IPR036236">
    <property type="entry name" value="Znf_C2H2_sf"/>
</dbReference>
<dbReference type="GO" id="GO:0035167">
    <property type="term" value="P:larval lymph gland hemopoiesis"/>
    <property type="evidence" value="ECO:0007669"/>
    <property type="project" value="UniProtKB-ARBA"/>
</dbReference>
<keyword evidence="9" id="KW-0862">Zinc</keyword>
<dbReference type="GO" id="GO:0045476">
    <property type="term" value="P:nurse cell apoptotic process"/>
    <property type="evidence" value="ECO:0007669"/>
    <property type="project" value="UniProtKB-ARBA"/>
</dbReference>
<evidence type="ECO:0000256" key="6">
    <source>
        <dbReference type="ARBA" id="ARBA00023163"/>
    </source>
</evidence>
<dbReference type="PANTHER" id="PTHR23110:SF111">
    <property type="entry name" value="LONGITUDINALS LACKING PROTEIN, ISOFORMS F_I_K_T"/>
    <property type="match status" value="1"/>
</dbReference>
<dbReference type="Gene3D" id="3.30.710.10">
    <property type="entry name" value="Potassium Channel Kv1.1, Chain A"/>
    <property type="match status" value="1"/>
</dbReference>
<organism evidence="12 13">
    <name type="scientific">Polyplax serrata</name>
    <name type="common">Common mouse louse</name>
    <dbReference type="NCBI Taxonomy" id="468196"/>
    <lineage>
        <taxon>Eukaryota</taxon>
        <taxon>Metazoa</taxon>
        <taxon>Ecdysozoa</taxon>
        <taxon>Arthropoda</taxon>
        <taxon>Hexapoda</taxon>
        <taxon>Insecta</taxon>
        <taxon>Pterygota</taxon>
        <taxon>Neoptera</taxon>
        <taxon>Paraneoptera</taxon>
        <taxon>Psocodea</taxon>
        <taxon>Troctomorpha</taxon>
        <taxon>Phthiraptera</taxon>
        <taxon>Anoplura</taxon>
        <taxon>Polyplacidae</taxon>
        <taxon>Polyplax</taxon>
    </lineage>
</organism>
<protein>
    <submittedName>
        <fullName evidence="12">Uncharacterized protein</fullName>
    </submittedName>
</protein>
<evidence type="ECO:0000259" key="11">
    <source>
        <dbReference type="PROSITE" id="PS50157"/>
    </source>
</evidence>
<keyword evidence="7" id="KW-0539">Nucleus</keyword>
<keyword evidence="5" id="KW-0805">Transcription regulation</keyword>
<evidence type="ECO:0000256" key="2">
    <source>
        <dbReference type="ARBA" id="ARBA00022473"/>
    </source>
</evidence>
<dbReference type="PROSITE" id="PS50097">
    <property type="entry name" value="BTB"/>
    <property type="match status" value="1"/>
</dbReference>
<evidence type="ECO:0000256" key="4">
    <source>
        <dbReference type="ARBA" id="ARBA00022902"/>
    </source>
</evidence>
<evidence type="ECO:0000256" key="5">
    <source>
        <dbReference type="ARBA" id="ARBA00023015"/>
    </source>
</evidence>
<dbReference type="GO" id="GO:0005634">
    <property type="term" value="C:nucleus"/>
    <property type="evidence" value="ECO:0007669"/>
    <property type="project" value="UniProtKB-SubCell"/>
</dbReference>
<dbReference type="Gene3D" id="3.30.160.60">
    <property type="entry name" value="Classic Zinc Finger"/>
    <property type="match status" value="1"/>
</dbReference>
<evidence type="ECO:0000256" key="1">
    <source>
        <dbReference type="ARBA" id="ARBA00004123"/>
    </source>
</evidence>
<keyword evidence="6" id="KW-0804">Transcription</keyword>
<comment type="function">
    <text evidence="8">Putative transcription factor required for axon growth and guidance in the central and peripheral nervous systems. Repels CNS axons away from the midline by promoting the expression of the midline repellent sli and its receptor robo.</text>
</comment>
<accession>A0AAN8NW15</accession>
<evidence type="ECO:0000313" key="13">
    <source>
        <dbReference type="Proteomes" id="UP001372834"/>
    </source>
</evidence>
<dbReference type="Pfam" id="PF00096">
    <property type="entry name" value="zf-C2H2"/>
    <property type="match status" value="2"/>
</dbReference>
<proteinExistence type="predicted"/>
<dbReference type="GO" id="GO:0048813">
    <property type="term" value="P:dendrite morphogenesis"/>
    <property type="evidence" value="ECO:0007669"/>
    <property type="project" value="UniProtKB-ARBA"/>
</dbReference>
<dbReference type="SMART" id="SM00355">
    <property type="entry name" value="ZnF_C2H2"/>
    <property type="match status" value="3"/>
</dbReference>
<dbReference type="SMART" id="SM00225">
    <property type="entry name" value="BTB"/>
    <property type="match status" value="1"/>
</dbReference>
<keyword evidence="9" id="KW-0863">Zinc-finger</keyword>
<name>A0AAN8NW15_POLSC</name>
<sequence length="385" mass="44740">MTTKFEGQVMEINLDSEVDSDSQFCVKWSNHHGTLISVLETLFNDEMYVDCTLAAEGQEISAHKVVLSACSPLLNKLLKKHYDKHPIILLRDITFFELQCVIEYMYKGEVNITHDQLTSFLKAAETLQIAGLSGVYEKSKQDHKNDTYSKDMERIEECEMNQETECLSPKRLKCDSYETEYLAQDETSEMDQIKIKNEFGNYQVYLVDNETGALKEMDVSNELGSEKITAEVIDEIFSEEATQDFIQEQSDQTNPNKMTKEKCLPEKMATVLNRSRIKPRSVIHREDYNFSCTKCGGLYKHESSFLNHLRHDCNQIHTCENCRKSFKNKRHLLDHVRDDCGRVHICPRCSKYFKQKVNLTTHMKHYCRPEKVQNIQSFMASEQTL</sequence>
<dbReference type="Proteomes" id="UP001372834">
    <property type="component" value="Unassembled WGS sequence"/>
</dbReference>
<comment type="subcellular location">
    <subcellularLocation>
        <location evidence="1">Nucleus</location>
    </subcellularLocation>
</comment>
<evidence type="ECO:0000256" key="8">
    <source>
        <dbReference type="ARBA" id="ARBA00037382"/>
    </source>
</evidence>
<feature type="domain" description="C2H2-type" evidence="11">
    <location>
        <begin position="317"/>
        <end position="349"/>
    </location>
</feature>
<keyword evidence="9" id="KW-0479">Metal-binding</keyword>
<reference evidence="12 13" key="1">
    <citation type="submission" date="2023-10" db="EMBL/GenBank/DDBJ databases">
        <title>Genomes of two closely related lineages of the louse Polyplax serrata with different host specificities.</title>
        <authorList>
            <person name="Martinu J."/>
            <person name="Tarabai H."/>
            <person name="Stefka J."/>
            <person name="Hypsa V."/>
        </authorList>
    </citation>
    <scope>NUCLEOTIDE SEQUENCE [LARGE SCALE GENOMIC DNA]</scope>
    <source>
        <strain evidence="12">HR10_N</strain>
    </source>
</reference>
<dbReference type="GO" id="GO:0007526">
    <property type="term" value="P:larval somatic muscle development"/>
    <property type="evidence" value="ECO:0007669"/>
    <property type="project" value="UniProtKB-ARBA"/>
</dbReference>
<feature type="domain" description="BTB" evidence="10">
    <location>
        <begin position="49"/>
        <end position="114"/>
    </location>
</feature>
<dbReference type="GO" id="GO:0016199">
    <property type="term" value="P:axon midline choice point recognition"/>
    <property type="evidence" value="ECO:0007669"/>
    <property type="project" value="UniProtKB-ARBA"/>
</dbReference>
<dbReference type="InterPro" id="IPR051095">
    <property type="entry name" value="Dros_DevTransReg"/>
</dbReference>
<gene>
    <name evidence="12" type="ORF">RUM43_014158</name>
</gene>
<keyword evidence="3" id="KW-0221">Differentiation</keyword>
<dbReference type="InterPro" id="IPR011333">
    <property type="entry name" value="SKP1/BTB/POZ_sf"/>
</dbReference>
<comment type="caution">
    <text evidence="12">The sequence shown here is derived from an EMBL/GenBank/DDBJ whole genome shotgun (WGS) entry which is preliminary data.</text>
</comment>
<dbReference type="GO" id="GO:0008270">
    <property type="term" value="F:zinc ion binding"/>
    <property type="evidence" value="ECO:0007669"/>
    <property type="project" value="UniProtKB-KW"/>
</dbReference>
<dbReference type="SUPFAM" id="SSF54695">
    <property type="entry name" value="POZ domain"/>
    <property type="match status" value="1"/>
</dbReference>
<dbReference type="PANTHER" id="PTHR23110">
    <property type="entry name" value="BTB DOMAIN TRANSCRIPTION FACTOR"/>
    <property type="match status" value="1"/>
</dbReference>
<dbReference type="SUPFAM" id="SSF57667">
    <property type="entry name" value="beta-beta-alpha zinc fingers"/>
    <property type="match status" value="1"/>
</dbReference>
<dbReference type="GO" id="GO:0006357">
    <property type="term" value="P:regulation of transcription by RNA polymerase II"/>
    <property type="evidence" value="ECO:0007669"/>
    <property type="project" value="TreeGrafter"/>
</dbReference>
<dbReference type="EMBL" id="JAWJWE010000043">
    <property type="protein sequence ID" value="KAK6617929.1"/>
    <property type="molecule type" value="Genomic_DNA"/>
</dbReference>
<feature type="domain" description="C2H2-type" evidence="11">
    <location>
        <begin position="290"/>
        <end position="318"/>
    </location>
</feature>
<dbReference type="Pfam" id="PF00651">
    <property type="entry name" value="BTB"/>
    <property type="match status" value="1"/>
</dbReference>
<evidence type="ECO:0000313" key="12">
    <source>
        <dbReference type="EMBL" id="KAK6617929.1"/>
    </source>
</evidence>
<dbReference type="AlphaFoldDB" id="A0AAN8NW15"/>
<evidence type="ECO:0000256" key="3">
    <source>
        <dbReference type="ARBA" id="ARBA00022782"/>
    </source>
</evidence>
<keyword evidence="4" id="KW-0524">Neurogenesis</keyword>
<evidence type="ECO:0000259" key="10">
    <source>
        <dbReference type="PROSITE" id="PS50097"/>
    </source>
</evidence>
<evidence type="ECO:0000256" key="7">
    <source>
        <dbReference type="ARBA" id="ARBA00023242"/>
    </source>
</evidence>
<dbReference type="GO" id="GO:0008406">
    <property type="term" value="P:gonad development"/>
    <property type="evidence" value="ECO:0007669"/>
    <property type="project" value="UniProtKB-ARBA"/>
</dbReference>
<dbReference type="InterPro" id="IPR013087">
    <property type="entry name" value="Znf_C2H2_type"/>
</dbReference>
<dbReference type="GO" id="GO:0045467">
    <property type="term" value="P:R7 cell development"/>
    <property type="evidence" value="ECO:0007669"/>
    <property type="project" value="UniProtKB-ARBA"/>
</dbReference>
<keyword evidence="2" id="KW-0217">Developmental protein</keyword>
<evidence type="ECO:0000256" key="9">
    <source>
        <dbReference type="PROSITE-ProRule" id="PRU00042"/>
    </source>
</evidence>
<dbReference type="CDD" id="cd18315">
    <property type="entry name" value="BTB_POZ_BAB-like"/>
    <property type="match status" value="1"/>
</dbReference>